<evidence type="ECO:0000313" key="2">
    <source>
        <dbReference type="EMBL" id="CAG6445434.1"/>
    </source>
</evidence>
<protein>
    <submittedName>
        <fullName evidence="2">(northern house mosquito) hypothetical protein</fullName>
    </submittedName>
</protein>
<dbReference type="EMBL" id="HBUE01004791">
    <property type="protein sequence ID" value="CAG6445434.1"/>
    <property type="molecule type" value="Transcribed_RNA"/>
</dbReference>
<evidence type="ECO:0000256" key="1">
    <source>
        <dbReference type="SAM" id="MobiDB-lite"/>
    </source>
</evidence>
<name>A0A8D7ZVQ2_CULPI</name>
<dbReference type="AlphaFoldDB" id="A0A8D7ZVQ2"/>
<proteinExistence type="predicted"/>
<organism evidence="2">
    <name type="scientific">Culex pipiens</name>
    <name type="common">House mosquito</name>
    <dbReference type="NCBI Taxonomy" id="7175"/>
    <lineage>
        <taxon>Eukaryota</taxon>
        <taxon>Metazoa</taxon>
        <taxon>Ecdysozoa</taxon>
        <taxon>Arthropoda</taxon>
        <taxon>Hexapoda</taxon>
        <taxon>Insecta</taxon>
        <taxon>Pterygota</taxon>
        <taxon>Neoptera</taxon>
        <taxon>Endopterygota</taxon>
        <taxon>Diptera</taxon>
        <taxon>Nematocera</taxon>
        <taxon>Culicoidea</taxon>
        <taxon>Culicidae</taxon>
        <taxon>Culicinae</taxon>
        <taxon>Culicini</taxon>
        <taxon>Culex</taxon>
        <taxon>Culex</taxon>
    </lineage>
</organism>
<sequence>MSSLTQKIRNVFSWHHDSYEFEKTEENPVPKPTSSDVQTTTAKQTKKKKFKSKEIQTSKRHRGAISKISKDNEKLNNILVTRNSSISSAHLNAAVPLVKIRRLPSRAEGFHERVRLSAFEHQSTSQVQPVREVQLDDLFQLEAPNK</sequence>
<reference evidence="2" key="1">
    <citation type="submission" date="2021-05" db="EMBL/GenBank/DDBJ databases">
        <authorList>
            <person name="Alioto T."/>
            <person name="Alioto T."/>
            <person name="Gomez Garrido J."/>
        </authorList>
    </citation>
    <scope>NUCLEOTIDE SEQUENCE</scope>
</reference>
<feature type="region of interest" description="Disordered" evidence="1">
    <location>
        <begin position="20"/>
        <end position="63"/>
    </location>
</feature>
<accession>A0A8D7ZVQ2</accession>